<evidence type="ECO:0000256" key="8">
    <source>
        <dbReference type="ARBA" id="ARBA00023054"/>
    </source>
</evidence>
<dbReference type="GO" id="GO:0016887">
    <property type="term" value="F:ATP hydrolysis activity"/>
    <property type="evidence" value="ECO:0007669"/>
    <property type="project" value="InterPro"/>
</dbReference>
<keyword evidence="5 12" id="KW-0547">Nucleotide-binding</keyword>
<dbReference type="STRING" id="1724.GCA_001044175_02356"/>
<proteinExistence type="inferred from homology"/>
<dbReference type="FunFam" id="1.10.8.60:FF:000017">
    <property type="entry name" value="ATP-dependent chaperone ClpB"/>
    <property type="match status" value="1"/>
</dbReference>
<dbReference type="AlphaFoldDB" id="A0A2A9DMI6"/>
<protein>
    <recommendedName>
        <fullName evidence="3 13">Chaperone protein ClpB</fullName>
    </recommendedName>
</protein>
<comment type="function">
    <text evidence="13">Part of a stress-induced multi-chaperone system, it is involved in the recovery of the cell from heat-induced damage, in cooperation with DnaK, DnaJ and GrpE.</text>
</comment>
<dbReference type="PROSITE" id="PS00871">
    <property type="entry name" value="CLPAB_2"/>
    <property type="match status" value="1"/>
</dbReference>
<keyword evidence="15" id="KW-0645">Protease</keyword>
<dbReference type="Gene3D" id="1.10.1780.10">
    <property type="entry name" value="Clp, N-terminal domain"/>
    <property type="match status" value="1"/>
</dbReference>
<dbReference type="GO" id="GO:0034605">
    <property type="term" value="P:cellular response to heat"/>
    <property type="evidence" value="ECO:0007669"/>
    <property type="project" value="TreeGrafter"/>
</dbReference>
<dbReference type="PROSITE" id="PS51903">
    <property type="entry name" value="CLP_R"/>
    <property type="match status" value="1"/>
</dbReference>
<comment type="caution">
    <text evidence="15">The sequence shown here is derived from an EMBL/GenBank/DDBJ whole genome shotgun (WGS) entry which is preliminary data.</text>
</comment>
<name>A0A2A9DMI6_9CORY</name>
<feature type="coiled-coil region" evidence="13">
    <location>
        <begin position="414"/>
        <end position="494"/>
    </location>
</feature>
<gene>
    <name evidence="13" type="primary">clpB</name>
    <name evidence="15" type="ORF">ATK06_1000</name>
</gene>
<evidence type="ECO:0000256" key="4">
    <source>
        <dbReference type="ARBA" id="ARBA00022737"/>
    </source>
</evidence>
<evidence type="ECO:0000256" key="6">
    <source>
        <dbReference type="ARBA" id="ARBA00022840"/>
    </source>
</evidence>
<dbReference type="CDD" id="cd19499">
    <property type="entry name" value="RecA-like_ClpB_Hsp104-like"/>
    <property type="match status" value="1"/>
</dbReference>
<evidence type="ECO:0000256" key="10">
    <source>
        <dbReference type="ARBA" id="ARBA00026057"/>
    </source>
</evidence>
<dbReference type="FunFam" id="3.40.50.300:FF:000025">
    <property type="entry name" value="ATP-dependent Clp protease subunit"/>
    <property type="match status" value="1"/>
</dbReference>
<dbReference type="NCBIfam" id="TIGR03346">
    <property type="entry name" value="chaperone_ClpB"/>
    <property type="match status" value="1"/>
</dbReference>
<dbReference type="FunFam" id="3.40.50.300:FF:000010">
    <property type="entry name" value="Chaperone clpB 1, putative"/>
    <property type="match status" value="1"/>
</dbReference>
<dbReference type="GO" id="GO:0005737">
    <property type="term" value="C:cytoplasm"/>
    <property type="evidence" value="ECO:0007669"/>
    <property type="project" value="UniProtKB-SubCell"/>
</dbReference>
<sequence>MNSFNPTTKTGEALQAALQLASANGNPDIRPAHMLVAILDQADGIAAPVLKAAGVDPQTVLSEAKNLVDGYPKAQGQGMANPNFNRDALNAMTAAQELAGELGDEYVSTEVLLAGIARGDSGASDLLKGKGATYESITGAFPSVRGGQKVTSQDPEGQFQALEKYSTDLTARAREGKIDPVIGRDAEIRRVVQVLSRRTKNNPVLIGEPGVGKTAIVEGLARRIVAGDVPESLKGKTLISLDLGSMVAGAKYRGEFEERLKAVLDEIKNADGQIITFIDELHTIVGAGATGDSAMDAGNMIKPLLARGELRLVGATTLDEYRKYIEKDAALERRFQQVYVGEPSVEDTVGILRGLKERYEVHHGVRIMDSALVSAAELSDRYITSRFLPDKAIDLVDEAASRLRMEIDSSPQEIDEAERIVRRLEIEEVALQKETDAASKERLEKLQQELADEREKLGEMKARWQNEKGAIDQVQKLKEELENLRNQSEIAERDGDYEAVAKLRYADIPETESKLREAEEAVGGSENPMVSEEVTPDTIAEVIEAWTGIPAGKMLQGETEKLLHMEGELHKRVVGQDDAITAVSDAVRRARAGVADPNRPTGSFLFLGPTGVGKTELAKALAEFLFDDERAMVRIDMSEFSEKHSVARLVGAPPGYVGYDQGGQLTEAVRRRPYTVVLFDEVEKAHPDVFDILLQVLDDGRLTDGQGRTVDFRNTILILTSNLGAGGNHDQIMEAVKNHFKPEFINRLDDVVVFEPLSADQLEHIVDIQVGQLAERLAARRLNLHVSDAARSWLGERGYEPAYGARPLRRLIQQAIGDALAKKLLAGEIRDGDTVNVDVAEGRDGLEISAA</sequence>
<evidence type="ECO:0000313" key="15">
    <source>
        <dbReference type="EMBL" id="PFG27918.1"/>
    </source>
</evidence>
<dbReference type="GO" id="GO:0005524">
    <property type="term" value="F:ATP binding"/>
    <property type="evidence" value="ECO:0007669"/>
    <property type="project" value="UniProtKB-UniRule"/>
</dbReference>
<dbReference type="SMART" id="SM00382">
    <property type="entry name" value="AAA"/>
    <property type="match status" value="2"/>
</dbReference>
<keyword evidence="7 13" id="KW-0346">Stress response</keyword>
<dbReference type="InterPro" id="IPR041546">
    <property type="entry name" value="ClpA/ClpB_AAA_lid"/>
</dbReference>
<comment type="subcellular location">
    <subcellularLocation>
        <location evidence="1 13">Cytoplasm</location>
    </subcellularLocation>
</comment>
<evidence type="ECO:0000313" key="16">
    <source>
        <dbReference type="Proteomes" id="UP000221653"/>
    </source>
</evidence>
<dbReference type="GO" id="GO:0042026">
    <property type="term" value="P:protein refolding"/>
    <property type="evidence" value="ECO:0007669"/>
    <property type="project" value="UniProtKB-UniRule"/>
</dbReference>
<evidence type="ECO:0000256" key="12">
    <source>
        <dbReference type="RuleBase" id="RU004432"/>
    </source>
</evidence>
<dbReference type="Gene3D" id="1.10.8.60">
    <property type="match status" value="1"/>
</dbReference>
<dbReference type="InterPro" id="IPR003593">
    <property type="entry name" value="AAA+_ATPase"/>
</dbReference>
<dbReference type="InterPro" id="IPR050130">
    <property type="entry name" value="ClpA_ClpB"/>
</dbReference>
<evidence type="ECO:0000256" key="3">
    <source>
        <dbReference type="ARBA" id="ARBA00017574"/>
    </source>
</evidence>
<evidence type="ECO:0000256" key="11">
    <source>
        <dbReference type="PROSITE-ProRule" id="PRU01251"/>
    </source>
</evidence>
<dbReference type="Proteomes" id="UP000221653">
    <property type="component" value="Unassembled WGS sequence"/>
</dbReference>
<dbReference type="Pfam" id="PF17871">
    <property type="entry name" value="AAA_lid_9"/>
    <property type="match status" value="1"/>
</dbReference>
<dbReference type="Pfam" id="PF00004">
    <property type="entry name" value="AAA"/>
    <property type="match status" value="1"/>
</dbReference>
<dbReference type="PRINTS" id="PR00300">
    <property type="entry name" value="CLPPROTEASEA"/>
</dbReference>
<comment type="subunit">
    <text evidence="10">Homohexamer. The oligomerization is ATP-dependent.</text>
</comment>
<dbReference type="GO" id="GO:0006508">
    <property type="term" value="P:proteolysis"/>
    <property type="evidence" value="ECO:0007669"/>
    <property type="project" value="UniProtKB-KW"/>
</dbReference>
<dbReference type="PANTHER" id="PTHR11638:SF18">
    <property type="entry name" value="HEAT SHOCK PROTEIN 104"/>
    <property type="match status" value="1"/>
</dbReference>
<accession>A0A2A9DMI6</accession>
<dbReference type="InterPro" id="IPR028299">
    <property type="entry name" value="ClpA/B_CS2"/>
</dbReference>
<dbReference type="Pfam" id="PF07724">
    <property type="entry name" value="AAA_2"/>
    <property type="match status" value="1"/>
</dbReference>
<evidence type="ECO:0000256" key="13">
    <source>
        <dbReference type="RuleBase" id="RU362034"/>
    </source>
</evidence>
<dbReference type="OrthoDB" id="9803641at2"/>
<organism evidence="15 16">
    <name type="scientific">Corynebacterium renale</name>
    <dbReference type="NCBI Taxonomy" id="1724"/>
    <lineage>
        <taxon>Bacteria</taxon>
        <taxon>Bacillati</taxon>
        <taxon>Actinomycetota</taxon>
        <taxon>Actinomycetes</taxon>
        <taxon>Mycobacteriales</taxon>
        <taxon>Corynebacteriaceae</taxon>
        <taxon>Corynebacterium</taxon>
    </lineage>
</organism>
<keyword evidence="13" id="KW-0963">Cytoplasm</keyword>
<keyword evidence="4 11" id="KW-0677">Repeat</keyword>
<dbReference type="InterPro" id="IPR036628">
    <property type="entry name" value="Clp_N_dom_sf"/>
</dbReference>
<evidence type="ECO:0000259" key="14">
    <source>
        <dbReference type="PROSITE" id="PS51903"/>
    </source>
</evidence>
<dbReference type="InterPro" id="IPR001270">
    <property type="entry name" value="ClpA/B"/>
</dbReference>
<dbReference type="SUPFAM" id="SSF81923">
    <property type="entry name" value="Double Clp-N motif"/>
    <property type="match status" value="1"/>
</dbReference>
<evidence type="ECO:0000256" key="9">
    <source>
        <dbReference type="ARBA" id="ARBA00023186"/>
    </source>
</evidence>
<dbReference type="CDD" id="cd00009">
    <property type="entry name" value="AAA"/>
    <property type="match status" value="1"/>
</dbReference>
<keyword evidence="16" id="KW-1185">Reference proteome</keyword>
<reference evidence="15 16" key="1">
    <citation type="submission" date="2017-10" db="EMBL/GenBank/DDBJ databases">
        <title>Sequencing the genomes of 1000 actinobacteria strains.</title>
        <authorList>
            <person name="Klenk H.-P."/>
        </authorList>
    </citation>
    <scope>NUCLEOTIDE SEQUENCE [LARGE SCALE GENOMIC DNA]</scope>
    <source>
        <strain evidence="15 16">DSM 20688</strain>
    </source>
</reference>
<dbReference type="PANTHER" id="PTHR11638">
    <property type="entry name" value="ATP-DEPENDENT CLP PROTEASE"/>
    <property type="match status" value="1"/>
</dbReference>
<dbReference type="InterPro" id="IPR019489">
    <property type="entry name" value="Clp_ATPase_C"/>
</dbReference>
<feature type="domain" description="Clp R" evidence="14">
    <location>
        <begin position="1"/>
        <end position="147"/>
    </location>
</feature>
<keyword evidence="8 13" id="KW-0175">Coiled coil</keyword>
<keyword evidence="15" id="KW-0378">Hydrolase</keyword>
<evidence type="ECO:0000256" key="2">
    <source>
        <dbReference type="ARBA" id="ARBA00008675"/>
    </source>
</evidence>
<keyword evidence="9 12" id="KW-0143">Chaperone</keyword>
<dbReference type="InterPro" id="IPR018368">
    <property type="entry name" value="ClpA/B_CS1"/>
</dbReference>
<evidence type="ECO:0000256" key="1">
    <source>
        <dbReference type="ARBA" id="ARBA00004496"/>
    </source>
</evidence>
<dbReference type="PROSITE" id="PS00870">
    <property type="entry name" value="CLPAB_1"/>
    <property type="match status" value="1"/>
</dbReference>
<dbReference type="Pfam" id="PF10431">
    <property type="entry name" value="ClpB_D2-small"/>
    <property type="match status" value="1"/>
</dbReference>
<keyword evidence="6 12" id="KW-0067">ATP-binding</keyword>
<dbReference type="EMBL" id="PDJF01000001">
    <property type="protein sequence ID" value="PFG27918.1"/>
    <property type="molecule type" value="Genomic_DNA"/>
</dbReference>
<dbReference type="InterPro" id="IPR004176">
    <property type="entry name" value="Clp_R_N"/>
</dbReference>
<dbReference type="FunFam" id="3.40.50.300:FF:000120">
    <property type="entry name" value="ATP-dependent chaperone ClpB"/>
    <property type="match status" value="1"/>
</dbReference>
<dbReference type="InterPro" id="IPR003959">
    <property type="entry name" value="ATPase_AAA_core"/>
</dbReference>
<evidence type="ECO:0000256" key="7">
    <source>
        <dbReference type="ARBA" id="ARBA00023016"/>
    </source>
</evidence>
<dbReference type="InterPro" id="IPR017730">
    <property type="entry name" value="Chaperonin_ClpB"/>
</dbReference>
<comment type="subunit">
    <text evidence="13">Homohexamer; The oligomerization is ATP-dependent.</text>
</comment>
<dbReference type="Gene3D" id="3.40.50.300">
    <property type="entry name" value="P-loop containing nucleotide triphosphate hydrolases"/>
    <property type="match status" value="3"/>
</dbReference>
<comment type="similarity">
    <text evidence="2 12">Belongs to the ClpA/ClpB family.</text>
</comment>
<dbReference type="Pfam" id="PF02861">
    <property type="entry name" value="Clp_N"/>
    <property type="match status" value="1"/>
</dbReference>
<evidence type="ECO:0000256" key="5">
    <source>
        <dbReference type="ARBA" id="ARBA00022741"/>
    </source>
</evidence>
<dbReference type="SMART" id="SM01086">
    <property type="entry name" value="ClpB_D2-small"/>
    <property type="match status" value="1"/>
</dbReference>
<dbReference type="InterPro" id="IPR027417">
    <property type="entry name" value="P-loop_NTPase"/>
</dbReference>
<dbReference type="SUPFAM" id="SSF52540">
    <property type="entry name" value="P-loop containing nucleoside triphosphate hydrolases"/>
    <property type="match status" value="2"/>
</dbReference>
<dbReference type="GO" id="GO:0008233">
    <property type="term" value="F:peptidase activity"/>
    <property type="evidence" value="ECO:0007669"/>
    <property type="project" value="UniProtKB-KW"/>
</dbReference>
<dbReference type="RefSeq" id="WP_098388929.1">
    <property type="nucleotide sequence ID" value="NZ_PDJF01000001.1"/>
</dbReference>